<name>A0A6C0IYR0_9ZZZZ</name>
<organism evidence="1">
    <name type="scientific">viral metagenome</name>
    <dbReference type="NCBI Taxonomy" id="1070528"/>
    <lineage>
        <taxon>unclassified sequences</taxon>
        <taxon>metagenomes</taxon>
        <taxon>organismal metagenomes</taxon>
    </lineage>
</organism>
<accession>A0A6C0IYR0</accession>
<reference evidence="1" key="1">
    <citation type="journal article" date="2020" name="Nature">
        <title>Giant virus diversity and host interactions through global metagenomics.</title>
        <authorList>
            <person name="Schulz F."/>
            <person name="Roux S."/>
            <person name="Paez-Espino D."/>
            <person name="Jungbluth S."/>
            <person name="Walsh D.A."/>
            <person name="Denef V.J."/>
            <person name="McMahon K.D."/>
            <person name="Konstantinidis K.T."/>
            <person name="Eloe-Fadrosh E.A."/>
            <person name="Kyrpides N.C."/>
            <person name="Woyke T."/>
        </authorList>
    </citation>
    <scope>NUCLEOTIDE SEQUENCE</scope>
    <source>
        <strain evidence="1">GVMAG-M-3300025572-1</strain>
    </source>
</reference>
<protein>
    <submittedName>
        <fullName evidence="1">Uncharacterized protein</fullName>
    </submittedName>
</protein>
<dbReference type="EMBL" id="MN740283">
    <property type="protein sequence ID" value="QHT97710.1"/>
    <property type="molecule type" value="Genomic_DNA"/>
</dbReference>
<evidence type="ECO:0000313" key="1">
    <source>
        <dbReference type="EMBL" id="QHT97710.1"/>
    </source>
</evidence>
<proteinExistence type="predicted"/>
<sequence length="111" mass="12507">MKTSPASSVKDDEDVWIWNRVTKIHLDALEFLTPRNEDLNSVTLLNLSDDIAEARVEGESLVIDMMKMGAFLSEVTIKTQFRSSIASRVSPELSGKTFFHWQPIHSPFAPS</sequence>
<dbReference type="AlphaFoldDB" id="A0A6C0IYR0"/>